<dbReference type="InterPro" id="IPR043149">
    <property type="entry name" value="TagF_N"/>
</dbReference>
<evidence type="ECO:0000256" key="6">
    <source>
        <dbReference type="ARBA" id="ARBA00023136"/>
    </source>
</evidence>
<evidence type="ECO:0000313" key="7">
    <source>
        <dbReference type="EMBL" id="GAD00361.1"/>
    </source>
</evidence>
<dbReference type="GO" id="GO:0047355">
    <property type="term" value="F:CDP-glycerol glycerophosphotransferase activity"/>
    <property type="evidence" value="ECO:0007669"/>
    <property type="project" value="InterPro"/>
</dbReference>
<dbReference type="SUPFAM" id="SSF53756">
    <property type="entry name" value="UDP-Glycosyltransferase/glycogen phosphorylase"/>
    <property type="match status" value="1"/>
</dbReference>
<accession>R9PQK5</accession>
<evidence type="ECO:0000313" key="8">
    <source>
        <dbReference type="Proteomes" id="UP000014461"/>
    </source>
</evidence>
<dbReference type="GO" id="GO:0005886">
    <property type="term" value="C:plasma membrane"/>
    <property type="evidence" value="ECO:0007669"/>
    <property type="project" value="UniProtKB-SubCell"/>
</dbReference>
<dbReference type="Gene3D" id="3.40.50.11820">
    <property type="match status" value="1"/>
</dbReference>
<organism evidence="7 8">
    <name type="scientific">Agarivorans albus MKT 106</name>
    <dbReference type="NCBI Taxonomy" id="1331007"/>
    <lineage>
        <taxon>Bacteria</taxon>
        <taxon>Pseudomonadati</taxon>
        <taxon>Pseudomonadota</taxon>
        <taxon>Gammaproteobacteria</taxon>
        <taxon>Alteromonadales</taxon>
        <taxon>Alteromonadaceae</taxon>
        <taxon>Agarivorans</taxon>
    </lineage>
</organism>
<dbReference type="EMBL" id="BARX01000002">
    <property type="protein sequence ID" value="GAD00361.1"/>
    <property type="molecule type" value="Genomic_DNA"/>
</dbReference>
<dbReference type="OrthoDB" id="9802649at2"/>
<dbReference type="Proteomes" id="UP000014461">
    <property type="component" value="Unassembled WGS sequence"/>
</dbReference>
<dbReference type="PANTHER" id="PTHR37316:SF3">
    <property type="entry name" value="TEICHOIC ACID GLYCEROL-PHOSPHATE TRANSFERASE"/>
    <property type="match status" value="1"/>
</dbReference>
<keyword evidence="8" id="KW-1185">Reference proteome</keyword>
<dbReference type="STRING" id="1331007.AALB_0441"/>
<comment type="similarity">
    <text evidence="2">Belongs to the CDP-glycerol glycerophosphotransferase family.</text>
</comment>
<keyword evidence="3" id="KW-1003">Cell membrane</keyword>
<dbReference type="Pfam" id="PF04464">
    <property type="entry name" value="Glyphos_transf"/>
    <property type="match status" value="1"/>
</dbReference>
<keyword evidence="6" id="KW-0472">Membrane</keyword>
<evidence type="ECO:0000256" key="3">
    <source>
        <dbReference type="ARBA" id="ARBA00022475"/>
    </source>
</evidence>
<dbReference type="GO" id="GO:0019350">
    <property type="term" value="P:teichoic acid biosynthetic process"/>
    <property type="evidence" value="ECO:0007669"/>
    <property type="project" value="UniProtKB-KW"/>
</dbReference>
<dbReference type="RefSeq" id="WP_016400129.1">
    <property type="nucleotide sequence ID" value="NZ_BARX01000002.1"/>
</dbReference>
<proteinExistence type="inferred from homology"/>
<reference evidence="7" key="1">
    <citation type="journal article" date="2013" name="Genome Announc.">
        <title>Draft Genome Sequence of Agarivorans albus Strain MKT 106T, an Agarolytic Marine Bacterium.</title>
        <authorList>
            <person name="Yasuike M."/>
            <person name="Nakamura Y."/>
            <person name="Kai W."/>
            <person name="Fujiwara A."/>
            <person name="Fukui Y."/>
            <person name="Satomi M."/>
            <person name="Sano M."/>
        </authorList>
    </citation>
    <scope>NUCLEOTIDE SEQUENCE [LARGE SCALE GENOMIC DNA]</scope>
</reference>
<evidence type="ECO:0000256" key="5">
    <source>
        <dbReference type="ARBA" id="ARBA00022944"/>
    </source>
</evidence>
<protein>
    <submittedName>
        <fullName evidence="7">Galactosamine-containing minor teichoic acid biosynthesis protein</fullName>
    </submittedName>
</protein>
<gene>
    <name evidence="7" type="ORF">AALB_0441</name>
</gene>
<keyword evidence="5" id="KW-0777">Teichoic acid biosynthesis</keyword>
<dbReference type="Gene3D" id="3.40.50.12580">
    <property type="match status" value="1"/>
</dbReference>
<dbReference type="InterPro" id="IPR007554">
    <property type="entry name" value="Glycerophosphate_synth"/>
</dbReference>
<dbReference type="InterPro" id="IPR043148">
    <property type="entry name" value="TagF_C"/>
</dbReference>
<comment type="caution">
    <text evidence="7">The sequence shown here is derived from an EMBL/GenBank/DDBJ whole genome shotgun (WGS) entry which is preliminary data.</text>
</comment>
<evidence type="ECO:0000256" key="2">
    <source>
        <dbReference type="ARBA" id="ARBA00010488"/>
    </source>
</evidence>
<evidence type="ECO:0000256" key="1">
    <source>
        <dbReference type="ARBA" id="ARBA00004202"/>
    </source>
</evidence>
<sequence length="391" mass="45922">MANLAKVSTATLLAETARIAYFFTKPFFKKKIWLLCETETQAQENGYELFRWIKSNAPSIEAYYVIRDDSPSINKFQSNEEWLALDSWKQYFYMYHAEAIISTHGLWMIPDELGILKKLTRKTLKAKRVMLNHGVGFLKNGKQFYHKSVFPLNSQIMALSPKHKAIFTEEYGYEDSEVVIAGYPRFDGMTDLSAEAKWPNLIVYMPTFRDDEQNLGDAFQETQLFKQTKALLQSDSFKQYLEDNDAHIAIYLHQNIQQSSKYLDQFSSARIHILRQGQYSVTELLRMGKLLITDYSSVFFDFVYMNKPFISYQFDYEKFIGARKHKAFIDIRRDLPGYVADTPAELEEKIRMVFANQFVPQDDHLLKIKEYFSFQDQKNCERVFNAINQRD</sequence>
<dbReference type="AlphaFoldDB" id="R9PQK5"/>
<name>R9PQK5_AGAAL</name>
<comment type="subcellular location">
    <subcellularLocation>
        <location evidence="1">Cell membrane</location>
        <topology evidence="1">Peripheral membrane protein</topology>
    </subcellularLocation>
</comment>
<evidence type="ECO:0000256" key="4">
    <source>
        <dbReference type="ARBA" id="ARBA00022679"/>
    </source>
</evidence>
<keyword evidence="4" id="KW-0808">Transferase</keyword>
<dbReference type="InterPro" id="IPR051612">
    <property type="entry name" value="Teichoic_Acid_Biosynth"/>
</dbReference>
<dbReference type="PANTHER" id="PTHR37316">
    <property type="entry name" value="TEICHOIC ACID GLYCEROL-PHOSPHATE PRIMASE"/>
    <property type="match status" value="1"/>
</dbReference>